<dbReference type="InterPro" id="IPR003838">
    <property type="entry name" value="ABC3_permease_C"/>
</dbReference>
<gene>
    <name evidence="9" type="ordered locus">Halhy_2282</name>
</gene>
<dbReference type="InterPro" id="IPR050250">
    <property type="entry name" value="Macrolide_Exporter_MacB"/>
</dbReference>
<dbReference type="PANTHER" id="PTHR30572">
    <property type="entry name" value="MEMBRANE COMPONENT OF TRANSPORTER-RELATED"/>
    <property type="match status" value="1"/>
</dbReference>
<feature type="domain" description="ABC3 transporter permease C-terminal" evidence="7">
    <location>
        <begin position="680"/>
        <end position="789"/>
    </location>
</feature>
<evidence type="ECO:0000256" key="3">
    <source>
        <dbReference type="ARBA" id="ARBA00022692"/>
    </source>
</evidence>
<name>F4KU64_HALH1</name>
<dbReference type="HOGENOM" id="CLU_008713_1_0_10"/>
<evidence type="ECO:0000259" key="8">
    <source>
        <dbReference type="Pfam" id="PF12704"/>
    </source>
</evidence>
<evidence type="ECO:0000313" key="10">
    <source>
        <dbReference type="Proteomes" id="UP000008461"/>
    </source>
</evidence>
<sequence length="800" mass="87971">MLYTQLKFAIRNLWRNKFYSVINIGGLAVGIAVSMLILVFVGHELSFDRFHKNADNIYRVKVTFKFGEQEMQGTGMSAYMGPALQESTAGVKDYVRMFTSFNEKLAFKSDADHIFYEKRFVLADPSYFKVFSFPFLQGDPHTALDQPGKIVVSQSIAEKYFGDSDVLGRTLTLNNGLDFVISGVIKNAPSNASLAFDIIGPLQSLFAFQQLLNPDQKDDLLEVDNVVRPGSFQTYLHLANPSIQTSVLNNIPVLMRRGKISESEIKTHKFTLSALTDLHMGESTSGEARGISNVYIFAGVALLIILLALLNYMSLTTARATERAREVGVRKALGAFRGELIGQFYGESVLVTCLSFVLGFGLALLLRPIFFDRLDLQIDAAFMLSPIVVLPMLGLMLACIVLAGAYPSLVLSAFRPVEVLKGRFLKSSKGGIQIRQSITVFQFVASIVLVIAALVAQQQLSYLQSRKLGINKDQVLMMTPSAEGYHAFRNAVSQLNGIEKTGSASLALFKDYNSIFFVTSPINKKEVPLHTIGVDAGLIDILGLSWKIPPTDLKNTAGWEGKLVLNALAAKDLGVTSLAQASEVGSILGQPLVGVLNDFYFSEMSLNQKTPLAMSIVGEDFKGTLYLQLSKTADVQASMAAIGKLYKKHCPDKPFEYFFLDESFDTLFKAEDRMAKLFGIFTGLAIFISCLGLFGLAAYATARRAKEIGIRKVLGATVGNVMSLLSTEFLRPVLLAILIASPIAWYLMEQWLKKFTYRIEVEWWIFAAAGISVIVLALLTVSIQSLRTALANPVTAIKNE</sequence>
<dbReference type="PANTHER" id="PTHR30572:SF18">
    <property type="entry name" value="ABC-TYPE MACROLIDE FAMILY EXPORT SYSTEM PERMEASE COMPONENT 2"/>
    <property type="match status" value="1"/>
</dbReference>
<feature type="transmembrane region" description="Helical" evidence="6">
    <location>
        <begin position="390"/>
        <end position="417"/>
    </location>
</feature>
<feature type="transmembrane region" description="Helical" evidence="6">
    <location>
        <begin position="349"/>
        <end position="370"/>
    </location>
</feature>
<feature type="transmembrane region" description="Helical" evidence="6">
    <location>
        <begin position="729"/>
        <end position="748"/>
    </location>
</feature>
<keyword evidence="3 6" id="KW-0812">Transmembrane</keyword>
<keyword evidence="4 6" id="KW-1133">Transmembrane helix</keyword>
<reference evidence="9 10" key="1">
    <citation type="journal article" date="2011" name="Stand. Genomic Sci.">
        <title>Complete genome sequence of Haliscomenobacter hydrossis type strain (O).</title>
        <authorList>
            <consortium name="US DOE Joint Genome Institute (JGI-PGF)"/>
            <person name="Daligault H."/>
            <person name="Lapidus A."/>
            <person name="Zeytun A."/>
            <person name="Nolan M."/>
            <person name="Lucas S."/>
            <person name="Del Rio T.G."/>
            <person name="Tice H."/>
            <person name="Cheng J.F."/>
            <person name="Tapia R."/>
            <person name="Han C."/>
            <person name="Goodwin L."/>
            <person name="Pitluck S."/>
            <person name="Liolios K."/>
            <person name="Pagani I."/>
            <person name="Ivanova N."/>
            <person name="Huntemann M."/>
            <person name="Mavromatis K."/>
            <person name="Mikhailova N."/>
            <person name="Pati A."/>
            <person name="Chen A."/>
            <person name="Palaniappan K."/>
            <person name="Land M."/>
            <person name="Hauser L."/>
            <person name="Brambilla E.M."/>
            <person name="Rohde M."/>
            <person name="Verbarg S."/>
            <person name="Goker M."/>
            <person name="Bristow J."/>
            <person name="Eisen J.A."/>
            <person name="Markowitz V."/>
            <person name="Hugenholtz P."/>
            <person name="Kyrpides N.C."/>
            <person name="Klenk H.P."/>
            <person name="Woyke T."/>
        </authorList>
    </citation>
    <scope>NUCLEOTIDE SEQUENCE [LARGE SCALE GENOMIC DNA]</scope>
    <source>
        <strain evidence="10">ATCC 27775 / DSM 1100 / LMG 10767 / O</strain>
    </source>
</reference>
<feature type="transmembrane region" description="Helical" evidence="6">
    <location>
        <begin position="438"/>
        <end position="456"/>
    </location>
</feature>
<dbReference type="GO" id="GO:0022857">
    <property type="term" value="F:transmembrane transporter activity"/>
    <property type="evidence" value="ECO:0007669"/>
    <property type="project" value="TreeGrafter"/>
</dbReference>
<evidence type="ECO:0000256" key="4">
    <source>
        <dbReference type="ARBA" id="ARBA00022989"/>
    </source>
</evidence>
<dbReference type="STRING" id="760192.Halhy_2282"/>
<proteinExistence type="predicted"/>
<dbReference type="KEGG" id="hhy:Halhy_2282"/>
<keyword evidence="5 6" id="KW-0472">Membrane</keyword>
<dbReference type="EMBL" id="CP002691">
    <property type="protein sequence ID" value="AEE50161.1"/>
    <property type="molecule type" value="Genomic_DNA"/>
</dbReference>
<dbReference type="Proteomes" id="UP000008461">
    <property type="component" value="Chromosome"/>
</dbReference>
<feature type="transmembrane region" description="Helical" evidence="6">
    <location>
        <begin position="294"/>
        <end position="315"/>
    </location>
</feature>
<comment type="subcellular location">
    <subcellularLocation>
        <location evidence="1">Cell membrane</location>
        <topology evidence="1">Multi-pass membrane protein</topology>
    </subcellularLocation>
</comment>
<accession>F4KU64</accession>
<feature type="transmembrane region" description="Helical" evidence="6">
    <location>
        <begin position="677"/>
        <end position="702"/>
    </location>
</feature>
<feature type="domain" description="MacB-like periplasmic core" evidence="8">
    <location>
        <begin position="20"/>
        <end position="210"/>
    </location>
</feature>
<dbReference type="GO" id="GO:0005886">
    <property type="term" value="C:plasma membrane"/>
    <property type="evidence" value="ECO:0007669"/>
    <property type="project" value="UniProtKB-SubCell"/>
</dbReference>
<keyword evidence="10" id="KW-1185">Reference proteome</keyword>
<organism evidence="9 10">
    <name type="scientific">Haliscomenobacter hydrossis (strain ATCC 27775 / DSM 1100 / LMG 10767 / O)</name>
    <dbReference type="NCBI Taxonomy" id="760192"/>
    <lineage>
        <taxon>Bacteria</taxon>
        <taxon>Pseudomonadati</taxon>
        <taxon>Bacteroidota</taxon>
        <taxon>Saprospiria</taxon>
        <taxon>Saprospirales</taxon>
        <taxon>Haliscomenobacteraceae</taxon>
        <taxon>Haliscomenobacter</taxon>
    </lineage>
</organism>
<evidence type="ECO:0000259" key="7">
    <source>
        <dbReference type="Pfam" id="PF02687"/>
    </source>
</evidence>
<dbReference type="Pfam" id="PF02687">
    <property type="entry name" value="FtsX"/>
    <property type="match status" value="2"/>
</dbReference>
<evidence type="ECO:0008006" key="11">
    <source>
        <dbReference type="Google" id="ProtNLM"/>
    </source>
</evidence>
<evidence type="ECO:0000256" key="2">
    <source>
        <dbReference type="ARBA" id="ARBA00022475"/>
    </source>
</evidence>
<dbReference type="RefSeq" id="WP_013764711.1">
    <property type="nucleotide sequence ID" value="NC_015510.1"/>
</dbReference>
<dbReference type="eggNOG" id="COG0577">
    <property type="taxonomic scope" value="Bacteria"/>
</dbReference>
<dbReference type="Pfam" id="PF12704">
    <property type="entry name" value="MacB_PCD"/>
    <property type="match status" value="1"/>
</dbReference>
<evidence type="ECO:0000256" key="5">
    <source>
        <dbReference type="ARBA" id="ARBA00023136"/>
    </source>
</evidence>
<feature type="transmembrane region" description="Helical" evidence="6">
    <location>
        <begin position="763"/>
        <end position="783"/>
    </location>
</feature>
<protein>
    <recommendedName>
        <fullName evidence="11">ABC3 transporter permease protein domain-containing protein</fullName>
    </recommendedName>
</protein>
<dbReference type="InterPro" id="IPR025857">
    <property type="entry name" value="MacB_PCD"/>
</dbReference>
<feature type="domain" description="ABC3 transporter permease C-terminal" evidence="7">
    <location>
        <begin position="300"/>
        <end position="412"/>
    </location>
</feature>
<reference key="2">
    <citation type="submission" date="2011-04" db="EMBL/GenBank/DDBJ databases">
        <title>Complete sequence of chromosome of Haliscomenobacter hydrossis DSM 1100.</title>
        <authorList>
            <consortium name="US DOE Joint Genome Institute (JGI-PGF)"/>
            <person name="Lucas S."/>
            <person name="Han J."/>
            <person name="Lapidus A."/>
            <person name="Bruce D."/>
            <person name="Goodwin L."/>
            <person name="Pitluck S."/>
            <person name="Peters L."/>
            <person name="Kyrpides N."/>
            <person name="Mavromatis K."/>
            <person name="Ivanova N."/>
            <person name="Ovchinnikova G."/>
            <person name="Pagani I."/>
            <person name="Daligault H."/>
            <person name="Detter J.C."/>
            <person name="Han C."/>
            <person name="Land M."/>
            <person name="Hauser L."/>
            <person name="Markowitz V."/>
            <person name="Cheng J.-F."/>
            <person name="Hugenholtz P."/>
            <person name="Woyke T."/>
            <person name="Wu D."/>
            <person name="Verbarg S."/>
            <person name="Frueling A."/>
            <person name="Brambilla E."/>
            <person name="Klenk H.-P."/>
            <person name="Eisen J.A."/>
        </authorList>
    </citation>
    <scope>NUCLEOTIDE SEQUENCE</scope>
    <source>
        <strain>DSM 1100</strain>
    </source>
</reference>
<dbReference type="AlphaFoldDB" id="F4KU64"/>
<evidence type="ECO:0000256" key="6">
    <source>
        <dbReference type="SAM" id="Phobius"/>
    </source>
</evidence>
<feature type="transmembrane region" description="Helical" evidence="6">
    <location>
        <begin position="21"/>
        <end position="42"/>
    </location>
</feature>
<evidence type="ECO:0000313" key="9">
    <source>
        <dbReference type="EMBL" id="AEE50161.1"/>
    </source>
</evidence>
<keyword evidence="2" id="KW-1003">Cell membrane</keyword>
<evidence type="ECO:0000256" key="1">
    <source>
        <dbReference type="ARBA" id="ARBA00004651"/>
    </source>
</evidence>